<gene>
    <name evidence="2" type="ORF">A6A03_19035</name>
</gene>
<reference evidence="2 3" key="1">
    <citation type="submission" date="2016-04" db="EMBL/GenBank/DDBJ databases">
        <title>Chloroflexus islandicus sp. nov., a thermophilic filamentous anoxygenic phototrophic bacterium from geyser Strokkur (Iceland).</title>
        <authorList>
            <person name="Gaisin V.A."/>
            <person name="Kalashnikov A.M."/>
            <person name="Sukhacheva M.V."/>
            <person name="Grouzdev D.S."/>
            <person name="Ivanov T.M."/>
            <person name="Kuznetsov B."/>
            <person name="Gorlenko V.M."/>
        </authorList>
    </citation>
    <scope>NUCLEOTIDE SEQUENCE [LARGE SCALE GENOMIC DNA]</scope>
    <source>
        <strain evidence="3">isl-2</strain>
    </source>
</reference>
<organism evidence="2 3">
    <name type="scientific">Chloroflexus islandicus</name>
    <dbReference type="NCBI Taxonomy" id="1707952"/>
    <lineage>
        <taxon>Bacteria</taxon>
        <taxon>Bacillati</taxon>
        <taxon>Chloroflexota</taxon>
        <taxon>Chloroflexia</taxon>
        <taxon>Chloroflexales</taxon>
        <taxon>Chloroflexineae</taxon>
        <taxon>Chloroflexaceae</taxon>
        <taxon>Chloroflexus</taxon>
    </lineage>
</organism>
<dbReference type="InterPro" id="IPR036653">
    <property type="entry name" value="CinA-like_C"/>
</dbReference>
<dbReference type="Gene3D" id="3.90.950.20">
    <property type="entry name" value="CinA-like"/>
    <property type="match status" value="1"/>
</dbReference>
<name>A0A178M211_9CHLR</name>
<comment type="caution">
    <text evidence="2">The sequence shown here is derived from an EMBL/GenBank/DDBJ whole genome shotgun (WGS) entry which is preliminary data.</text>
</comment>
<dbReference type="SUPFAM" id="SSF142433">
    <property type="entry name" value="CinA-like"/>
    <property type="match status" value="1"/>
</dbReference>
<dbReference type="GO" id="GO:0005737">
    <property type="term" value="C:cytoplasm"/>
    <property type="evidence" value="ECO:0007669"/>
    <property type="project" value="TreeGrafter"/>
</dbReference>
<dbReference type="AlphaFoldDB" id="A0A178M211"/>
<proteinExistence type="predicted"/>
<dbReference type="EMBL" id="LWQS01000088">
    <property type="protein sequence ID" value="OAN41255.1"/>
    <property type="molecule type" value="Genomic_DNA"/>
</dbReference>
<keyword evidence="1" id="KW-0472">Membrane</keyword>
<dbReference type="OrthoDB" id="162728at2"/>
<dbReference type="PANTHER" id="PTHR31285">
    <property type="entry name" value="NICOTINAMIDE MONONUCLEOTIDE ADENYLYLTRANSFERASE"/>
    <property type="match status" value="1"/>
</dbReference>
<protein>
    <recommendedName>
        <fullName evidence="4">CinA C-terminal domain-containing protein</fullName>
    </recommendedName>
</protein>
<accession>A0A178M211</accession>
<keyword evidence="1" id="KW-1133">Transmembrane helix</keyword>
<dbReference type="Proteomes" id="UP000078287">
    <property type="component" value="Unassembled WGS sequence"/>
</dbReference>
<keyword evidence="1" id="KW-0812">Transmembrane</keyword>
<feature type="transmembrane region" description="Helical" evidence="1">
    <location>
        <begin position="20"/>
        <end position="39"/>
    </location>
</feature>
<dbReference type="GO" id="GO:0000309">
    <property type="term" value="F:nicotinamide-nucleotide adenylyltransferase activity"/>
    <property type="evidence" value="ECO:0007669"/>
    <property type="project" value="TreeGrafter"/>
</dbReference>
<evidence type="ECO:0000313" key="2">
    <source>
        <dbReference type="EMBL" id="OAN41255.1"/>
    </source>
</evidence>
<keyword evidence="3" id="KW-1185">Reference proteome</keyword>
<sequence>MIPSDLAERITAIHAAPHRLVLAFAGAGSVGLAWLHAIAGSSRTVLEAIDAYSTRSRLSLTGDLNAPAVSAETAQAMAAWAYRRAQALCDGEWPLLGVGLTAAIITDRERRGADHAFLAISSATGIETGHLTLNRAGQHRLDQEIQISRWLIDEIARACGIPS</sequence>
<evidence type="ECO:0008006" key="4">
    <source>
        <dbReference type="Google" id="ProtNLM"/>
    </source>
</evidence>
<evidence type="ECO:0000256" key="1">
    <source>
        <dbReference type="SAM" id="Phobius"/>
    </source>
</evidence>
<evidence type="ECO:0000313" key="3">
    <source>
        <dbReference type="Proteomes" id="UP000078287"/>
    </source>
</evidence>
<dbReference type="GO" id="GO:0016887">
    <property type="term" value="F:ATP hydrolysis activity"/>
    <property type="evidence" value="ECO:0007669"/>
    <property type="project" value="TreeGrafter"/>
</dbReference>
<dbReference type="PANTHER" id="PTHR31285:SF0">
    <property type="entry name" value="NICOTINAMIDE MONONUCLEOTIDE ADENYLYLTRANSFERASE"/>
    <property type="match status" value="1"/>
</dbReference>
<dbReference type="STRING" id="1707952.A6A03_19035"/>